<dbReference type="EMBL" id="CWGI01000002">
    <property type="protein sequence ID" value="CRX37364.1"/>
    <property type="molecule type" value="Genomic_DNA"/>
</dbReference>
<dbReference type="AlphaFoldDB" id="A0A0G7ZNQ4"/>
<proteinExistence type="predicted"/>
<protein>
    <submittedName>
        <fullName evidence="1">Uncharacterized protein</fullName>
    </submittedName>
</protein>
<gene>
    <name evidence="1" type="ORF">HEPPS_05950</name>
</gene>
<accession>A0A0G7ZNQ4</accession>
<evidence type="ECO:0000313" key="1">
    <source>
        <dbReference type="EMBL" id="CRX37364.1"/>
    </source>
</evidence>
<sequence>MNTGIAVLNPAEGTSPIILNNFDNIGLSFANLVAGKYTIEIYDGNILRTSEDNVIILEPGVEISNETIIDGMGDGADNGSASATVDIFGYDCVLTAVINPDPNSVNPVPLENGTNEVLFDKLPPNDYTVDIKCDNAIIETFNFTIKDGSDIPDNDGLDDLVIDDPAASGDGTANYNLTDYQLLLIRTKTQDYDEHFDGIGVGIDYRVGDNLYNLVRMVQYAFSYVDLKLISAKDFSIIKTDNFFAGINFIKGYKKNLTPLLNSEISAGVGESVTLNTPIDKFTHFITKSSHSPDSRIDYEMGSVYNLKNLTPNFTLAHFETDNSFKANFINNLTLSLFDNKNSKKYALNRIWGFNIDNNLQNLTDKIFNPKNYSILIFHVSLGIEGFRLTLINGSTVIADGNERYSLVKSFMISENGGTKNNRYVIFNPDGSYKIFLPDALSVVKVEGLILPPIAKAYISNLITTNTSIVGGSDGKITFNVNISGFNGKGIAILDPTEDNLPIDLKDGDNIGLSFTNLSSNIYKILIMDDDDLIMEMNNIIILEPDALVSNAVIIDSMGNNVATGSASAMIKTTGFNNGNVVINPNPNNIDPTLLNDGDNEVIFDNLPPNDYNFEIKNDDNVIQRLTFKINDGPIIPINDGLNDLDVMENTPNLSGGTTQDNLTDYTFLFVNTLVNNSEYGTTLLLGNDLKIEEENYNLGHEWTALEIASRSRQFLTLKLNKANNYSLDSAGNVYNGINFIKGYKKEITPLLNSEISLGRGKISNLDIPIDGFNYIITKSTFNDKFIEYTLTSIEDLSLYSNKYWAGYGRADNLYVNVLNNNTQILVSADGNANNYVNMLWGVSFNNLDDLTNKVFNPKVYTLLLVHFNLNNSAYVGLVYTANIIADGKTKYYLTIINILTYIIFNEDGTYILGNIHNFTKIEGVSLDVVAKANITNLITSDVTINSGNDGSITFDVNISAFKEKGTAILNPVGDTLPIDLNDGDNIGLSFDNLGAGAYKVEIYDDENLITKREDIVISEPVILLKNK</sequence>
<organism evidence="1 2">
    <name type="scientific">Candidatus Hepatoplasma crinochetorum</name>
    <dbReference type="NCBI Taxonomy" id="295596"/>
    <lineage>
        <taxon>Bacteria</taxon>
        <taxon>Bacillati</taxon>
        <taxon>Mycoplasmatota</taxon>
        <taxon>Mollicutes</taxon>
        <taxon>Candidatus Hepatoplasmataceae</taxon>
        <taxon>Candidatus Hepatoplasma</taxon>
    </lineage>
</organism>
<evidence type="ECO:0000313" key="2">
    <source>
        <dbReference type="Proteomes" id="UP000242141"/>
    </source>
</evidence>
<reference evidence="2" key="1">
    <citation type="submission" date="2015-05" db="EMBL/GenBank/DDBJ databases">
        <authorList>
            <person name="Collingro A."/>
        </authorList>
    </citation>
    <scope>NUCLEOTIDE SEQUENCE [LARGE SCALE GENOMIC DNA]</scope>
    <source>
        <strain evidence="2">Ps</strain>
    </source>
</reference>
<name>A0A0G7ZNQ4_9MOLU</name>
<dbReference type="Proteomes" id="UP000242141">
    <property type="component" value="Unassembled WGS sequence"/>
</dbReference>
<keyword evidence="2" id="KW-1185">Reference proteome</keyword>